<evidence type="ECO:0000256" key="4">
    <source>
        <dbReference type="ARBA" id="ARBA00022475"/>
    </source>
</evidence>
<dbReference type="GO" id="GO:0022857">
    <property type="term" value="F:transmembrane transporter activity"/>
    <property type="evidence" value="ECO:0007669"/>
    <property type="project" value="InterPro"/>
</dbReference>
<evidence type="ECO:0000256" key="1">
    <source>
        <dbReference type="ARBA" id="ARBA00004651"/>
    </source>
</evidence>
<dbReference type="InterPro" id="IPR000515">
    <property type="entry name" value="MetI-like"/>
</dbReference>
<keyword evidence="6" id="KW-0029">Amino-acid transport</keyword>
<dbReference type="GO" id="GO:0043190">
    <property type="term" value="C:ATP-binding cassette (ABC) transporter complex"/>
    <property type="evidence" value="ECO:0007669"/>
    <property type="project" value="InterPro"/>
</dbReference>
<evidence type="ECO:0000256" key="3">
    <source>
        <dbReference type="ARBA" id="ARBA00022448"/>
    </source>
</evidence>
<evidence type="ECO:0000256" key="8">
    <source>
        <dbReference type="ARBA" id="ARBA00023136"/>
    </source>
</evidence>
<keyword evidence="3 9" id="KW-0813">Transport</keyword>
<dbReference type="PANTHER" id="PTHR30614">
    <property type="entry name" value="MEMBRANE COMPONENT OF AMINO ACID ABC TRANSPORTER"/>
    <property type="match status" value="1"/>
</dbReference>
<protein>
    <submittedName>
        <fullName evidence="10">Polar amino acid transport system permease protein</fullName>
    </submittedName>
</protein>
<dbReference type="RefSeq" id="WP_090851151.1">
    <property type="nucleotide sequence ID" value="NZ_FMZM01000002.1"/>
</dbReference>
<accession>A0A1G6L5B6</accession>
<comment type="subcellular location">
    <subcellularLocation>
        <location evidence="1 9">Cell membrane</location>
        <topology evidence="1 9">Multi-pass membrane protein</topology>
    </subcellularLocation>
</comment>
<evidence type="ECO:0000313" key="11">
    <source>
        <dbReference type="Proteomes" id="UP000199034"/>
    </source>
</evidence>
<keyword evidence="8 9" id="KW-0472">Membrane</keyword>
<dbReference type="OrthoDB" id="92598at2"/>
<sequence>MSTWQPSARELERRQVRRSLRRRSVLIATAVTVAVFAAVAVGLTSSPGWATVRSTFFDAGVARETFPAILDGLWINIKLFLICEVFILVLGLAVALARTARSPWLTPVRVLAVLYVDLFRGVPTVLLVLLLGFGVPALELQGLTNDRYVWAGVALVLSYGAYVAEVFRSGIESIHPSQLNSASALGLSRAQSMRFVVVPQAVRRVAPPLLNDFISLQKDTALVSIVGVFDAVFAARDSTGYLFNYTPYVVVAAMFIAMTIPLARVTDWLGRRALARERAGAL</sequence>
<evidence type="ECO:0000256" key="9">
    <source>
        <dbReference type="RuleBase" id="RU363032"/>
    </source>
</evidence>
<evidence type="ECO:0000256" key="2">
    <source>
        <dbReference type="ARBA" id="ARBA00010072"/>
    </source>
</evidence>
<dbReference type="GO" id="GO:0006865">
    <property type="term" value="P:amino acid transport"/>
    <property type="evidence" value="ECO:0007669"/>
    <property type="project" value="UniProtKB-KW"/>
</dbReference>
<dbReference type="CDD" id="cd06261">
    <property type="entry name" value="TM_PBP2"/>
    <property type="match status" value="1"/>
</dbReference>
<dbReference type="Proteomes" id="UP000199034">
    <property type="component" value="Unassembled WGS sequence"/>
</dbReference>
<dbReference type="InterPro" id="IPR035906">
    <property type="entry name" value="MetI-like_sf"/>
</dbReference>
<dbReference type="PROSITE" id="PS50928">
    <property type="entry name" value="ABC_TM1"/>
    <property type="match status" value="1"/>
</dbReference>
<dbReference type="PANTHER" id="PTHR30614:SF20">
    <property type="entry name" value="GLUTAMINE TRANSPORT SYSTEM PERMEASE PROTEIN GLNP"/>
    <property type="match status" value="1"/>
</dbReference>
<keyword evidence="4" id="KW-1003">Cell membrane</keyword>
<comment type="similarity">
    <text evidence="2">Belongs to the binding-protein-dependent transport system permease family. HisMQ subfamily.</text>
</comment>
<keyword evidence="5 9" id="KW-0812">Transmembrane</keyword>
<evidence type="ECO:0000256" key="6">
    <source>
        <dbReference type="ARBA" id="ARBA00022970"/>
    </source>
</evidence>
<dbReference type="InterPro" id="IPR043429">
    <property type="entry name" value="ArtM/GltK/GlnP/TcyL/YhdX-like"/>
</dbReference>
<dbReference type="Gene3D" id="1.10.3720.10">
    <property type="entry name" value="MetI-like"/>
    <property type="match status" value="1"/>
</dbReference>
<evidence type="ECO:0000256" key="7">
    <source>
        <dbReference type="ARBA" id="ARBA00022989"/>
    </source>
</evidence>
<evidence type="ECO:0000313" key="10">
    <source>
        <dbReference type="EMBL" id="SDC38519.1"/>
    </source>
</evidence>
<dbReference type="InterPro" id="IPR010065">
    <property type="entry name" value="AA_ABC_transptr_permease_3TM"/>
</dbReference>
<feature type="transmembrane region" description="Helical" evidence="9">
    <location>
        <begin position="24"/>
        <end position="43"/>
    </location>
</feature>
<keyword evidence="7 9" id="KW-1133">Transmembrane helix</keyword>
<dbReference type="AlphaFoldDB" id="A0A1G6L5B6"/>
<organism evidence="10 11">
    <name type="scientific">Nocardioides lianchengensis</name>
    <dbReference type="NCBI Taxonomy" id="1045774"/>
    <lineage>
        <taxon>Bacteria</taxon>
        <taxon>Bacillati</taxon>
        <taxon>Actinomycetota</taxon>
        <taxon>Actinomycetes</taxon>
        <taxon>Propionibacteriales</taxon>
        <taxon>Nocardioidaceae</taxon>
        <taxon>Nocardioides</taxon>
    </lineage>
</organism>
<dbReference type="NCBIfam" id="TIGR01726">
    <property type="entry name" value="HEQRo_perm_3TM"/>
    <property type="match status" value="1"/>
</dbReference>
<feature type="transmembrane region" description="Helical" evidence="9">
    <location>
        <begin position="108"/>
        <end position="135"/>
    </location>
</feature>
<evidence type="ECO:0000256" key="5">
    <source>
        <dbReference type="ARBA" id="ARBA00022692"/>
    </source>
</evidence>
<feature type="transmembrane region" description="Helical" evidence="9">
    <location>
        <begin position="242"/>
        <end position="263"/>
    </location>
</feature>
<dbReference type="STRING" id="1045774.SAMN05421872_102125"/>
<dbReference type="EMBL" id="FMZM01000002">
    <property type="protein sequence ID" value="SDC38519.1"/>
    <property type="molecule type" value="Genomic_DNA"/>
</dbReference>
<feature type="transmembrane region" description="Helical" evidence="9">
    <location>
        <begin position="73"/>
        <end position="96"/>
    </location>
</feature>
<gene>
    <name evidence="10" type="ORF">SAMN05421872_102125</name>
</gene>
<proteinExistence type="inferred from homology"/>
<name>A0A1G6L5B6_9ACTN</name>
<dbReference type="Pfam" id="PF00528">
    <property type="entry name" value="BPD_transp_1"/>
    <property type="match status" value="1"/>
</dbReference>
<feature type="transmembrane region" description="Helical" evidence="9">
    <location>
        <begin position="147"/>
        <end position="167"/>
    </location>
</feature>
<dbReference type="SUPFAM" id="SSF161098">
    <property type="entry name" value="MetI-like"/>
    <property type="match status" value="1"/>
</dbReference>
<reference evidence="10 11" key="1">
    <citation type="submission" date="2016-10" db="EMBL/GenBank/DDBJ databases">
        <authorList>
            <person name="de Groot N.N."/>
        </authorList>
    </citation>
    <scope>NUCLEOTIDE SEQUENCE [LARGE SCALE GENOMIC DNA]</scope>
    <source>
        <strain evidence="10 11">CGMCC 4.6858</strain>
    </source>
</reference>
<keyword evidence="11" id="KW-1185">Reference proteome</keyword>